<dbReference type="PIRSF" id="PIRSF028729">
    <property type="entry name" value="E3_ubiquit_lig_SCF_Skp"/>
    <property type="match status" value="1"/>
</dbReference>
<evidence type="ECO:0000313" key="8">
    <source>
        <dbReference type="EMBL" id="CAI9107169.1"/>
    </source>
</evidence>
<dbReference type="InterPro" id="IPR016073">
    <property type="entry name" value="Skp1_comp_POZ"/>
</dbReference>
<evidence type="ECO:0000256" key="5">
    <source>
        <dbReference type="SAM" id="MobiDB-lite"/>
    </source>
</evidence>
<dbReference type="Pfam" id="PF03931">
    <property type="entry name" value="Skp1_POZ"/>
    <property type="match status" value="1"/>
</dbReference>
<feature type="compositionally biased region" description="Basic and acidic residues" evidence="5">
    <location>
        <begin position="65"/>
        <end position="90"/>
    </location>
</feature>
<evidence type="ECO:0000256" key="4">
    <source>
        <dbReference type="PIRNR" id="PIRNR028729"/>
    </source>
</evidence>
<comment type="similarity">
    <text evidence="2 4">Belongs to the SKP1 family.</text>
</comment>
<evidence type="ECO:0000256" key="3">
    <source>
        <dbReference type="ARBA" id="ARBA00022786"/>
    </source>
</evidence>
<evidence type="ECO:0000259" key="6">
    <source>
        <dbReference type="Pfam" id="PF01466"/>
    </source>
</evidence>
<dbReference type="Proteomes" id="UP001161247">
    <property type="component" value="Chromosome 5"/>
</dbReference>
<dbReference type="Gene3D" id="3.30.710.10">
    <property type="entry name" value="Potassium Channel Kv1.1, Chain A"/>
    <property type="match status" value="1"/>
</dbReference>
<feature type="domain" description="SKP1 component dimerisation" evidence="6">
    <location>
        <begin position="142"/>
        <end position="188"/>
    </location>
</feature>
<dbReference type="SUPFAM" id="SSF81382">
    <property type="entry name" value="Skp1 dimerisation domain-like"/>
    <property type="match status" value="1"/>
</dbReference>
<protein>
    <recommendedName>
        <fullName evidence="4">SKP1-like protein</fullName>
    </recommendedName>
</protein>
<dbReference type="AlphaFoldDB" id="A0AAV1DJQ2"/>
<keyword evidence="3 4" id="KW-0833">Ubl conjugation pathway</keyword>
<dbReference type="InterPro" id="IPR016072">
    <property type="entry name" value="Skp1_comp_dimer"/>
</dbReference>
<dbReference type="InterPro" id="IPR016897">
    <property type="entry name" value="SKP1"/>
</dbReference>
<dbReference type="InterPro" id="IPR011333">
    <property type="entry name" value="SKP1/BTB/POZ_sf"/>
</dbReference>
<dbReference type="Pfam" id="PF01466">
    <property type="entry name" value="Skp1"/>
    <property type="match status" value="1"/>
</dbReference>
<keyword evidence="9" id="KW-1185">Reference proteome</keyword>
<evidence type="ECO:0000256" key="2">
    <source>
        <dbReference type="ARBA" id="ARBA00009993"/>
    </source>
</evidence>
<name>A0AAV1DJQ2_OLDCO</name>
<dbReference type="GO" id="GO:0016567">
    <property type="term" value="P:protein ubiquitination"/>
    <property type="evidence" value="ECO:0007669"/>
    <property type="project" value="UniProtKB-UniRule"/>
</dbReference>
<proteinExistence type="inferred from homology"/>
<dbReference type="SMART" id="SM00512">
    <property type="entry name" value="Skp1"/>
    <property type="match status" value="1"/>
</dbReference>
<comment type="subunit">
    <text evidence="4">Part of a SCF (SKP1-cullin-F-box) protein ligase complex.</text>
</comment>
<comment type="pathway">
    <text evidence="1 4">Protein modification; protein ubiquitination.</text>
</comment>
<dbReference type="GO" id="GO:0006511">
    <property type="term" value="P:ubiquitin-dependent protein catabolic process"/>
    <property type="evidence" value="ECO:0007669"/>
    <property type="project" value="InterPro"/>
</dbReference>
<dbReference type="PANTHER" id="PTHR11165">
    <property type="entry name" value="SKP1"/>
    <property type="match status" value="1"/>
</dbReference>
<evidence type="ECO:0000259" key="7">
    <source>
        <dbReference type="Pfam" id="PF03931"/>
    </source>
</evidence>
<reference evidence="8" key="1">
    <citation type="submission" date="2023-03" db="EMBL/GenBank/DDBJ databases">
        <authorList>
            <person name="Julca I."/>
        </authorList>
    </citation>
    <scope>NUCLEOTIDE SEQUENCE</scope>
</reference>
<dbReference type="SUPFAM" id="SSF54695">
    <property type="entry name" value="POZ domain"/>
    <property type="match status" value="1"/>
</dbReference>
<dbReference type="CDD" id="cd18322">
    <property type="entry name" value="BTB_POZ_SKP1"/>
    <property type="match status" value="1"/>
</dbReference>
<accession>A0AAV1DJQ2</accession>
<organism evidence="8 9">
    <name type="scientific">Oldenlandia corymbosa var. corymbosa</name>
    <dbReference type="NCBI Taxonomy" id="529605"/>
    <lineage>
        <taxon>Eukaryota</taxon>
        <taxon>Viridiplantae</taxon>
        <taxon>Streptophyta</taxon>
        <taxon>Embryophyta</taxon>
        <taxon>Tracheophyta</taxon>
        <taxon>Spermatophyta</taxon>
        <taxon>Magnoliopsida</taxon>
        <taxon>eudicotyledons</taxon>
        <taxon>Gunneridae</taxon>
        <taxon>Pentapetalae</taxon>
        <taxon>asterids</taxon>
        <taxon>lamiids</taxon>
        <taxon>Gentianales</taxon>
        <taxon>Rubiaceae</taxon>
        <taxon>Rubioideae</taxon>
        <taxon>Spermacoceae</taxon>
        <taxon>Hedyotis-Oldenlandia complex</taxon>
        <taxon>Oldenlandia</taxon>
    </lineage>
</organism>
<dbReference type="GO" id="GO:0009867">
    <property type="term" value="P:jasmonic acid mediated signaling pathway"/>
    <property type="evidence" value="ECO:0007669"/>
    <property type="project" value="UniProtKB-ARBA"/>
</dbReference>
<dbReference type="InterPro" id="IPR001232">
    <property type="entry name" value="SKP1-like"/>
</dbReference>
<feature type="domain" description="SKP1 component POZ" evidence="7">
    <location>
        <begin position="7"/>
        <end position="66"/>
    </location>
</feature>
<feature type="compositionally biased region" description="Basic residues" evidence="5">
    <location>
        <begin position="91"/>
        <end position="100"/>
    </location>
</feature>
<dbReference type="EMBL" id="OX459122">
    <property type="protein sequence ID" value="CAI9107169.1"/>
    <property type="molecule type" value="Genomic_DNA"/>
</dbReference>
<dbReference type="InterPro" id="IPR036296">
    <property type="entry name" value="SKP1-like_dim_sf"/>
</dbReference>
<gene>
    <name evidence="8" type="ORF">OLC1_LOCUS15544</name>
</gene>
<comment type="function">
    <text evidence="4">Involved in ubiquitination and subsequent proteasomal degradation of target proteins. Together with CUL1, RBX1 and a F-box protein, it forms a SCF E3 ubiquitin ligase complex. The functional specificity of this complex depends on the type of F-box protein. In the SCF complex, it serves as an adapter that links the F-box protein to CUL1.</text>
</comment>
<evidence type="ECO:0000256" key="1">
    <source>
        <dbReference type="ARBA" id="ARBA00004906"/>
    </source>
</evidence>
<evidence type="ECO:0000313" key="9">
    <source>
        <dbReference type="Proteomes" id="UP001161247"/>
    </source>
</evidence>
<sequence>MSTEKTKTIVLVSSDDEAFEIETSVVEESQTIKNLIDDGCADKPIPLPNVTSKILVKVIEYLKHHSSSEEEGKDGSDKKKPSKPIEEKKAVTGKKKKASKSKGEEGEGKPKLWEEFDSKFAKVDNNTLFELACAANYLNINPMLDVVMQTFADKMKGKSPQYVRDLFHIKNDFTPAEEEEVHRENLWAFE</sequence>
<feature type="region of interest" description="Disordered" evidence="5">
    <location>
        <begin position="65"/>
        <end position="109"/>
    </location>
</feature>